<protein>
    <submittedName>
        <fullName evidence="1">Uncharacterized protein</fullName>
    </submittedName>
</protein>
<sequence length="121" mass="13289">MRSNIARMWLCLAIASLVVGLGLWVGALHRQVAKLEQRLLEARIDSALVGATIAEPAIAPRVEAAMDQLRESLASNSTKRFFLDFHFPADSEIDTGSSVYRAMMIDAIQMRQRFAGSAAIN</sequence>
<evidence type="ECO:0000313" key="2">
    <source>
        <dbReference type="Proteomes" id="UP000315440"/>
    </source>
</evidence>
<name>A0A5C5ZJ04_9BACT</name>
<dbReference type="RefSeq" id="WP_146401374.1">
    <property type="nucleotide sequence ID" value="NZ_SJPQ01000003.1"/>
</dbReference>
<reference evidence="1 2" key="1">
    <citation type="submission" date="2019-02" db="EMBL/GenBank/DDBJ databases">
        <title>Deep-cultivation of Planctomycetes and their phenomic and genomic characterization uncovers novel biology.</title>
        <authorList>
            <person name="Wiegand S."/>
            <person name="Jogler M."/>
            <person name="Boedeker C."/>
            <person name="Pinto D."/>
            <person name="Vollmers J."/>
            <person name="Rivas-Marin E."/>
            <person name="Kohn T."/>
            <person name="Peeters S.H."/>
            <person name="Heuer A."/>
            <person name="Rast P."/>
            <person name="Oberbeckmann S."/>
            <person name="Bunk B."/>
            <person name="Jeske O."/>
            <person name="Meyerdierks A."/>
            <person name="Storesund J.E."/>
            <person name="Kallscheuer N."/>
            <person name="Luecker S."/>
            <person name="Lage O.M."/>
            <person name="Pohl T."/>
            <person name="Merkel B.J."/>
            <person name="Hornburger P."/>
            <person name="Mueller R.-W."/>
            <person name="Bruemmer F."/>
            <person name="Labrenz M."/>
            <person name="Spormann A.M."/>
            <person name="Op Den Camp H."/>
            <person name="Overmann J."/>
            <person name="Amann R."/>
            <person name="Jetten M.S.M."/>
            <person name="Mascher T."/>
            <person name="Medema M.H."/>
            <person name="Devos D.P."/>
            <person name="Kaster A.-K."/>
            <person name="Ovreas L."/>
            <person name="Rohde M."/>
            <person name="Galperin M.Y."/>
            <person name="Jogler C."/>
        </authorList>
    </citation>
    <scope>NUCLEOTIDE SEQUENCE [LARGE SCALE GENOMIC DNA]</scope>
    <source>
        <strain evidence="1 2">Mal64</strain>
    </source>
</reference>
<evidence type="ECO:0000313" key="1">
    <source>
        <dbReference type="EMBL" id="TWT87329.1"/>
    </source>
</evidence>
<accession>A0A5C5ZJ04</accession>
<comment type="caution">
    <text evidence="1">The sequence shown here is derived from an EMBL/GenBank/DDBJ whole genome shotgun (WGS) entry which is preliminary data.</text>
</comment>
<dbReference type="AlphaFoldDB" id="A0A5C5ZJ04"/>
<gene>
    <name evidence="1" type="ORF">Mal64_28670</name>
</gene>
<organism evidence="1 2">
    <name type="scientific">Pseudobythopirellula maris</name>
    <dbReference type="NCBI Taxonomy" id="2527991"/>
    <lineage>
        <taxon>Bacteria</taxon>
        <taxon>Pseudomonadati</taxon>
        <taxon>Planctomycetota</taxon>
        <taxon>Planctomycetia</taxon>
        <taxon>Pirellulales</taxon>
        <taxon>Lacipirellulaceae</taxon>
        <taxon>Pseudobythopirellula</taxon>
    </lineage>
</organism>
<dbReference type="Proteomes" id="UP000315440">
    <property type="component" value="Unassembled WGS sequence"/>
</dbReference>
<proteinExistence type="predicted"/>
<dbReference type="EMBL" id="SJPQ01000003">
    <property type="protein sequence ID" value="TWT87329.1"/>
    <property type="molecule type" value="Genomic_DNA"/>
</dbReference>
<keyword evidence="2" id="KW-1185">Reference proteome</keyword>